<keyword evidence="10" id="KW-1185">Reference proteome</keyword>
<evidence type="ECO:0000256" key="3">
    <source>
        <dbReference type="ARBA" id="ARBA00022723"/>
    </source>
</evidence>
<dbReference type="GO" id="GO:0000721">
    <property type="term" value="F:(R,R)-butanediol dehydrogenase activity"/>
    <property type="evidence" value="ECO:0007669"/>
    <property type="project" value="TreeGrafter"/>
</dbReference>
<gene>
    <name evidence="9" type="ORF">J8A68_000655</name>
</gene>
<name>A0A8J5R6L5_9ASCO</name>
<evidence type="ECO:0000256" key="1">
    <source>
        <dbReference type="ARBA" id="ARBA00001947"/>
    </source>
</evidence>
<evidence type="ECO:0000256" key="2">
    <source>
        <dbReference type="ARBA" id="ARBA00008072"/>
    </source>
</evidence>
<evidence type="ECO:0000313" key="9">
    <source>
        <dbReference type="EMBL" id="KAG7665830.1"/>
    </source>
</evidence>
<evidence type="ECO:0000256" key="6">
    <source>
        <dbReference type="RuleBase" id="RU361277"/>
    </source>
</evidence>
<evidence type="ECO:0000256" key="4">
    <source>
        <dbReference type="ARBA" id="ARBA00022833"/>
    </source>
</evidence>
<accession>A0A8J5R6L5</accession>
<dbReference type="PANTHER" id="PTHR43161">
    <property type="entry name" value="SORBITOL DEHYDROGENASE"/>
    <property type="match status" value="1"/>
</dbReference>
<dbReference type="RefSeq" id="XP_049266062.1">
    <property type="nucleotide sequence ID" value="XM_049410354.1"/>
</dbReference>
<dbReference type="InterPro" id="IPR013149">
    <property type="entry name" value="ADH-like_C"/>
</dbReference>
<protein>
    <recommendedName>
        <fullName evidence="11">Enoyl reductase (ER) domain-containing protein</fullName>
    </recommendedName>
</protein>
<feature type="domain" description="Alcohol dehydrogenase-like C-terminal" evidence="7">
    <location>
        <begin position="193"/>
        <end position="324"/>
    </location>
</feature>
<evidence type="ECO:0000259" key="7">
    <source>
        <dbReference type="Pfam" id="PF00107"/>
    </source>
</evidence>
<dbReference type="GeneID" id="73467456"/>
<comment type="caution">
    <text evidence="9">The sequence shown here is derived from an EMBL/GenBank/DDBJ whole genome shotgun (WGS) entry which is preliminary data.</text>
</comment>
<dbReference type="InterPro" id="IPR013154">
    <property type="entry name" value="ADH-like_N"/>
</dbReference>
<evidence type="ECO:0000259" key="8">
    <source>
        <dbReference type="Pfam" id="PF08240"/>
    </source>
</evidence>
<evidence type="ECO:0000256" key="5">
    <source>
        <dbReference type="ARBA" id="ARBA00023002"/>
    </source>
</evidence>
<proteinExistence type="inferred from homology"/>
<dbReference type="Pfam" id="PF08240">
    <property type="entry name" value="ADH_N"/>
    <property type="match status" value="1"/>
</dbReference>
<dbReference type="GO" id="GO:0005737">
    <property type="term" value="C:cytoplasm"/>
    <property type="evidence" value="ECO:0007669"/>
    <property type="project" value="TreeGrafter"/>
</dbReference>
<keyword evidence="3 6" id="KW-0479">Metal-binding</keyword>
<dbReference type="AlphaFoldDB" id="A0A8J5R6L5"/>
<feature type="domain" description="Alcohol dehydrogenase-like N-terminal" evidence="8">
    <location>
        <begin position="26"/>
        <end position="148"/>
    </location>
</feature>
<dbReference type="Pfam" id="PF00107">
    <property type="entry name" value="ADH_zinc_N"/>
    <property type="match status" value="1"/>
</dbReference>
<evidence type="ECO:0008006" key="11">
    <source>
        <dbReference type="Google" id="ProtNLM"/>
    </source>
</evidence>
<dbReference type="GO" id="GO:0034079">
    <property type="term" value="P:butanediol biosynthetic process"/>
    <property type="evidence" value="ECO:0007669"/>
    <property type="project" value="TreeGrafter"/>
</dbReference>
<keyword evidence="4 6" id="KW-0862">Zinc</keyword>
<dbReference type="PANTHER" id="PTHR43161:SF23">
    <property type="entry name" value="(R,R)-BUTANEDIOL DEHYDROGENASE-RELATED"/>
    <property type="match status" value="1"/>
</dbReference>
<reference evidence="9 10" key="1">
    <citation type="journal article" date="2021" name="DNA Res.">
        <title>Genome analysis of Candida subhashii reveals its hybrid nature and dual mitochondrial genome conformations.</title>
        <authorList>
            <person name="Mixao V."/>
            <person name="Hegedusova E."/>
            <person name="Saus E."/>
            <person name="Pryszcz L.P."/>
            <person name="Cillingova A."/>
            <person name="Nosek J."/>
            <person name="Gabaldon T."/>
        </authorList>
    </citation>
    <scope>NUCLEOTIDE SEQUENCE [LARGE SCALE GENOMIC DNA]</scope>
    <source>
        <strain evidence="9 10">CBS 10753</strain>
    </source>
</reference>
<comment type="similarity">
    <text evidence="2 6">Belongs to the zinc-containing alcohol dehydrogenase family.</text>
</comment>
<dbReference type="InterPro" id="IPR002328">
    <property type="entry name" value="ADH_Zn_CS"/>
</dbReference>
<dbReference type="Proteomes" id="UP000694255">
    <property type="component" value="Unassembled WGS sequence"/>
</dbReference>
<dbReference type="EMBL" id="JAGSYN010000046">
    <property type="protein sequence ID" value="KAG7665830.1"/>
    <property type="molecule type" value="Genomic_DNA"/>
</dbReference>
<dbReference type="GO" id="GO:0008270">
    <property type="term" value="F:zinc ion binding"/>
    <property type="evidence" value="ECO:0007669"/>
    <property type="project" value="InterPro"/>
</dbReference>
<keyword evidence="5" id="KW-0560">Oxidoreductase</keyword>
<dbReference type="PROSITE" id="PS00059">
    <property type="entry name" value="ADH_ZINC"/>
    <property type="match status" value="1"/>
</dbReference>
<sequence>MQAIEYHGNQTIKYVNDRKEPTITHPHDVKIKIKYSGICGSDLHEFVEGPEIFKKSHTHPEGQVMGHEFSGEIVDMGPEVSNLKLGQHVVVEANGTCRDRPDIEGECDACSQGLYNCCENLTFYGLGFRDGGMAEYCVVKDNHVVPYPNEIIPDDVAALIEPLAVGWHGVTTSDIVDEPNKDTCALIIGGGTIGLSTVFALRSHGIKNIVLTEPSETRRDLASKLGVKVFDPSPFKDVESTAQELRKLSHDDAGFDRVYDCAGTRETFRTMLSSLKTGGVATDIAHRAHTNFNVCPVHSMAHEYTLIGSQSYRREDLDSVLNAFKSGEYDPREIQMLITEKKKLSDAVDTFAELSANKDANVSVLLQP</sequence>
<dbReference type="OrthoDB" id="5363962at2759"/>
<comment type="cofactor">
    <cofactor evidence="1 6">
        <name>Zn(2+)</name>
        <dbReference type="ChEBI" id="CHEBI:29105"/>
    </cofactor>
</comment>
<organism evidence="9 10">
    <name type="scientific">[Candida] subhashii</name>
    <dbReference type="NCBI Taxonomy" id="561895"/>
    <lineage>
        <taxon>Eukaryota</taxon>
        <taxon>Fungi</taxon>
        <taxon>Dikarya</taxon>
        <taxon>Ascomycota</taxon>
        <taxon>Saccharomycotina</taxon>
        <taxon>Pichiomycetes</taxon>
        <taxon>Debaryomycetaceae</taxon>
        <taxon>Spathaspora</taxon>
    </lineage>
</organism>
<evidence type="ECO:0000313" key="10">
    <source>
        <dbReference type="Proteomes" id="UP000694255"/>
    </source>
</evidence>